<gene>
    <name evidence="2" type="ORF">AK812_SmicGene30430</name>
</gene>
<comment type="caution">
    <text evidence="2">The sequence shown here is derived from an EMBL/GenBank/DDBJ whole genome shotgun (WGS) entry which is preliminary data.</text>
</comment>
<dbReference type="EMBL" id="LSRX01000822">
    <property type="protein sequence ID" value="OLP88259.1"/>
    <property type="molecule type" value="Genomic_DNA"/>
</dbReference>
<accession>A0A1Q9CZB4</accession>
<organism evidence="2 3">
    <name type="scientific">Symbiodinium microadriaticum</name>
    <name type="common">Dinoflagellate</name>
    <name type="synonym">Zooxanthella microadriatica</name>
    <dbReference type="NCBI Taxonomy" id="2951"/>
    <lineage>
        <taxon>Eukaryota</taxon>
        <taxon>Sar</taxon>
        <taxon>Alveolata</taxon>
        <taxon>Dinophyceae</taxon>
        <taxon>Suessiales</taxon>
        <taxon>Symbiodiniaceae</taxon>
        <taxon>Symbiodinium</taxon>
    </lineage>
</organism>
<keyword evidence="1" id="KW-0732">Signal</keyword>
<feature type="signal peptide" evidence="1">
    <location>
        <begin position="1"/>
        <end position="20"/>
    </location>
</feature>
<dbReference type="Proteomes" id="UP000186817">
    <property type="component" value="Unassembled WGS sequence"/>
</dbReference>
<evidence type="ECO:0000313" key="2">
    <source>
        <dbReference type="EMBL" id="OLP88259.1"/>
    </source>
</evidence>
<reference evidence="2 3" key="1">
    <citation type="submission" date="2016-02" db="EMBL/GenBank/DDBJ databases">
        <title>Genome analysis of coral dinoflagellate symbionts highlights evolutionary adaptations to a symbiotic lifestyle.</title>
        <authorList>
            <person name="Aranda M."/>
            <person name="Li Y."/>
            <person name="Liew Y.J."/>
            <person name="Baumgarten S."/>
            <person name="Simakov O."/>
            <person name="Wilson M."/>
            <person name="Piel J."/>
            <person name="Ashoor H."/>
            <person name="Bougouffa S."/>
            <person name="Bajic V.B."/>
            <person name="Ryu T."/>
            <person name="Ravasi T."/>
            <person name="Bayer T."/>
            <person name="Micklem G."/>
            <person name="Kim H."/>
            <person name="Bhak J."/>
            <person name="Lajeunesse T.C."/>
            <person name="Voolstra C.R."/>
        </authorList>
    </citation>
    <scope>NUCLEOTIDE SEQUENCE [LARGE SCALE GENOMIC DNA]</scope>
    <source>
        <strain evidence="2 3">CCMP2467</strain>
    </source>
</reference>
<dbReference type="AlphaFoldDB" id="A0A1Q9CZB4"/>
<name>A0A1Q9CZB4_SYMMI</name>
<protein>
    <submittedName>
        <fullName evidence="2">Uncharacterized protein</fullName>
    </submittedName>
</protein>
<feature type="chain" id="PRO_5013249083" evidence="1">
    <location>
        <begin position="21"/>
        <end position="345"/>
    </location>
</feature>
<evidence type="ECO:0000313" key="3">
    <source>
        <dbReference type="Proteomes" id="UP000186817"/>
    </source>
</evidence>
<evidence type="ECO:0000256" key="1">
    <source>
        <dbReference type="SAM" id="SignalP"/>
    </source>
</evidence>
<keyword evidence="3" id="KW-1185">Reference proteome</keyword>
<proteinExistence type="predicted"/>
<sequence>MAKIRHAIAALASVSHVMLALNEQLLLGCEFFSLTEGNCSDLVAQGLAIQEELDVAFMLCEGSEVEEVFNGFSVTLRMFLSPDGVFYVHAATLRPGRHRIHLQTNHVRFLWQAAAKELSLKTRHFGTVGVFGQACGNMDTMVWPPGEWYVPRVKVQPQHCFQSPLAHHCCQPMRPQCWGYNQLRTFACCSVPYETASTSTCLVSNPVYPNKHQDCRGQPLNFFRAFADGNELKVIVGGRILKHSDINASLATGCLLQSVIYLFHELHHLSHNGEWLVAMPVQRLVGYVRLFQDGVHELRNKNVLVDRDHGMEFEDSPIVNSKSCHLQDENWGQSCKRMYSFLSMP</sequence>